<name>A0A2U9C6D7_SCOMX</name>
<dbReference type="Proteomes" id="UP000246464">
    <property type="component" value="Chromosome 13"/>
</dbReference>
<gene>
    <name evidence="2" type="ORF">SMAX5B_009166</name>
</gene>
<evidence type="ECO:0000313" key="2">
    <source>
        <dbReference type="EMBL" id="AWP11630.1"/>
    </source>
</evidence>
<organism evidence="2 3">
    <name type="scientific">Scophthalmus maximus</name>
    <name type="common">Turbot</name>
    <name type="synonym">Psetta maxima</name>
    <dbReference type="NCBI Taxonomy" id="52904"/>
    <lineage>
        <taxon>Eukaryota</taxon>
        <taxon>Metazoa</taxon>
        <taxon>Chordata</taxon>
        <taxon>Craniata</taxon>
        <taxon>Vertebrata</taxon>
        <taxon>Euteleostomi</taxon>
        <taxon>Actinopterygii</taxon>
        <taxon>Neopterygii</taxon>
        <taxon>Teleostei</taxon>
        <taxon>Neoteleostei</taxon>
        <taxon>Acanthomorphata</taxon>
        <taxon>Carangaria</taxon>
        <taxon>Pleuronectiformes</taxon>
        <taxon>Pleuronectoidei</taxon>
        <taxon>Scophthalmidae</taxon>
        <taxon>Scophthalmus</taxon>
    </lineage>
</organism>
<evidence type="ECO:0000313" key="3">
    <source>
        <dbReference type="Proteomes" id="UP000246464"/>
    </source>
</evidence>
<proteinExistence type="predicted"/>
<accession>A0A2U9C6D7</accession>
<feature type="region of interest" description="Disordered" evidence="1">
    <location>
        <begin position="111"/>
        <end position="130"/>
    </location>
</feature>
<protein>
    <submittedName>
        <fullName evidence="2">Uncharacterized protein</fullName>
    </submittedName>
</protein>
<dbReference type="AlphaFoldDB" id="A0A2U9C6D7"/>
<reference evidence="2 3" key="1">
    <citation type="submission" date="2017-12" db="EMBL/GenBank/DDBJ databases">
        <title>Integrating genomic resources of turbot (Scophthalmus maximus) in depth evaluation of genetic and physical mapping variation across individuals.</title>
        <authorList>
            <person name="Martinez P."/>
        </authorList>
    </citation>
    <scope>NUCLEOTIDE SEQUENCE [LARGE SCALE GENOMIC DNA]</scope>
</reference>
<dbReference type="EMBL" id="CP026255">
    <property type="protein sequence ID" value="AWP11630.1"/>
    <property type="molecule type" value="Genomic_DNA"/>
</dbReference>
<sequence length="130" mass="14028">MSRHLLPLPPSEGEQGPQVFGRPSLSRRGTFPTDGGAGPQAFDELQVYVRLNVCSAPVDVRSRSELREPADEERGDGRVSVSMHQGQTHAAAYIGESDAVVSRRLQGPALKEDELQNASNRLDVGGDFTS</sequence>
<feature type="region of interest" description="Disordered" evidence="1">
    <location>
        <begin position="1"/>
        <end position="39"/>
    </location>
</feature>
<keyword evidence="3" id="KW-1185">Reference proteome</keyword>
<feature type="region of interest" description="Disordered" evidence="1">
    <location>
        <begin position="62"/>
        <end position="83"/>
    </location>
</feature>
<evidence type="ECO:0000256" key="1">
    <source>
        <dbReference type="SAM" id="MobiDB-lite"/>
    </source>
</evidence>